<feature type="domain" description="DUF7065" evidence="3">
    <location>
        <begin position="133"/>
        <end position="187"/>
    </location>
</feature>
<accession>A0A1X1ZJS6</accession>
<protein>
    <recommendedName>
        <fullName evidence="6">AttH domain-containing protein</fullName>
    </recommendedName>
</protein>
<sequence>MIETDPVRDELHLPDPVPAEYSENLILMGFDEASGHAFYWHWSRMHTDPNRWEGLIAIYRPGGEILCRREFGAHGNNVDVASSGNCSFTVEEPLRRWHARYSGHATRTTTDAAASGLVPDGPTTALEVDLVFTGVFDTFSAGAAMDNQDWGDGHLEQGGRVTGTINVAGQSIPVDCLAFRDHTWGRRNYLTLDRHAWCFGFFPSGRVFLVLEAWHEGDEYARFGFVVQDGKMLPAVPSKTPGLDDPTGEPRRFTVELDSELGAMSIDVQMKHAMSFHLAHPLEMPLGTSWSDDRNTINVEGPTIVEWNGERGTGWIERTNRAGRLARPQPKAANADRPDAALTI</sequence>
<evidence type="ECO:0000259" key="3">
    <source>
        <dbReference type="Pfam" id="PF23213"/>
    </source>
</evidence>
<organism evidence="4 5">
    <name type="scientific">Mycobacterium palustre</name>
    <dbReference type="NCBI Taxonomy" id="153971"/>
    <lineage>
        <taxon>Bacteria</taxon>
        <taxon>Bacillati</taxon>
        <taxon>Actinomycetota</taxon>
        <taxon>Actinomycetes</taxon>
        <taxon>Mycobacteriales</taxon>
        <taxon>Mycobacteriaceae</taxon>
        <taxon>Mycobacterium</taxon>
        <taxon>Mycobacterium simiae complex</taxon>
    </lineage>
</organism>
<reference evidence="4 5" key="1">
    <citation type="submission" date="2016-01" db="EMBL/GenBank/DDBJ databases">
        <title>The new phylogeny of the genus Mycobacterium.</title>
        <authorList>
            <person name="Tarcisio F."/>
            <person name="Conor M."/>
            <person name="Antonella G."/>
            <person name="Elisabetta G."/>
            <person name="Giulia F.S."/>
            <person name="Sara T."/>
            <person name="Anna F."/>
            <person name="Clotilde B."/>
            <person name="Roberto B."/>
            <person name="Veronica D.S."/>
            <person name="Fabio R."/>
            <person name="Monica P."/>
            <person name="Olivier J."/>
            <person name="Enrico T."/>
            <person name="Nicola S."/>
        </authorList>
    </citation>
    <scope>NUCLEOTIDE SEQUENCE [LARGE SCALE GENOMIC DNA]</scope>
    <source>
        <strain evidence="4 5">DSM 44572</strain>
    </source>
</reference>
<gene>
    <name evidence="4" type="ORF">AWC19_10995</name>
</gene>
<feature type="compositionally biased region" description="Basic and acidic residues" evidence="1">
    <location>
        <begin position="334"/>
        <end position="344"/>
    </location>
</feature>
<evidence type="ECO:0000259" key="2">
    <source>
        <dbReference type="Pfam" id="PF23212"/>
    </source>
</evidence>
<proteinExistence type="predicted"/>
<evidence type="ECO:0000313" key="5">
    <source>
        <dbReference type="Proteomes" id="UP000193529"/>
    </source>
</evidence>
<dbReference type="Pfam" id="PF23213">
    <property type="entry name" value="DUF7065"/>
    <property type="match status" value="1"/>
</dbReference>
<dbReference type="STRING" id="153971.AWC19_10995"/>
<evidence type="ECO:0008006" key="6">
    <source>
        <dbReference type="Google" id="ProtNLM"/>
    </source>
</evidence>
<dbReference type="Proteomes" id="UP000193529">
    <property type="component" value="Unassembled WGS sequence"/>
</dbReference>
<dbReference type="OrthoDB" id="4507307at2"/>
<evidence type="ECO:0000313" key="4">
    <source>
        <dbReference type="EMBL" id="ORW23596.1"/>
    </source>
</evidence>
<dbReference type="EMBL" id="LQPJ01000107">
    <property type="protein sequence ID" value="ORW23596.1"/>
    <property type="molecule type" value="Genomic_DNA"/>
</dbReference>
<dbReference type="AlphaFoldDB" id="A0A1X1ZJS6"/>
<dbReference type="InterPro" id="IPR055492">
    <property type="entry name" value="DUF7064"/>
</dbReference>
<dbReference type="RefSeq" id="WP_085078959.1">
    <property type="nucleotide sequence ID" value="NZ_JACKRZ010000369.1"/>
</dbReference>
<dbReference type="Pfam" id="PF23212">
    <property type="entry name" value="DUF7064"/>
    <property type="match status" value="1"/>
</dbReference>
<keyword evidence="5" id="KW-1185">Reference proteome</keyword>
<comment type="caution">
    <text evidence="4">The sequence shown here is derived from an EMBL/GenBank/DDBJ whole genome shotgun (WGS) entry which is preliminary data.</text>
</comment>
<feature type="domain" description="DUF7064" evidence="2">
    <location>
        <begin position="191"/>
        <end position="318"/>
    </location>
</feature>
<feature type="region of interest" description="Disordered" evidence="1">
    <location>
        <begin position="324"/>
        <end position="344"/>
    </location>
</feature>
<dbReference type="InterPro" id="IPR055493">
    <property type="entry name" value="DUF7065"/>
</dbReference>
<evidence type="ECO:0000256" key="1">
    <source>
        <dbReference type="SAM" id="MobiDB-lite"/>
    </source>
</evidence>
<name>A0A1X1ZJS6_9MYCO</name>